<dbReference type="AlphaFoldDB" id="A0A318UDU6"/>
<reference evidence="1 2" key="1">
    <citation type="submission" date="2018-06" db="EMBL/GenBank/DDBJ databases">
        <title>Genomic Encyclopedia of Archaeal and Bacterial Type Strains, Phase II (KMG-II): from individual species to whole genera.</title>
        <authorList>
            <person name="Goeker M."/>
        </authorList>
    </citation>
    <scope>NUCLEOTIDE SEQUENCE [LARGE SCALE GENOMIC DNA]</scope>
    <source>
        <strain evidence="1 2">DSM 27372</strain>
    </source>
</reference>
<proteinExistence type="predicted"/>
<dbReference type="Proteomes" id="UP000248198">
    <property type="component" value="Unassembled WGS sequence"/>
</dbReference>
<dbReference type="EMBL" id="QKLU01000003">
    <property type="protein sequence ID" value="PYF74574.1"/>
    <property type="molecule type" value="Genomic_DNA"/>
</dbReference>
<name>A0A318UDU6_9SPHI</name>
<dbReference type="OrthoDB" id="1082219at2"/>
<keyword evidence="2" id="KW-1185">Reference proteome</keyword>
<comment type="caution">
    <text evidence="1">The sequence shown here is derived from an EMBL/GenBank/DDBJ whole genome shotgun (WGS) entry which is preliminary data.</text>
</comment>
<accession>A0A318UDU6</accession>
<evidence type="ECO:0000313" key="2">
    <source>
        <dbReference type="Proteomes" id="UP000248198"/>
    </source>
</evidence>
<dbReference type="RefSeq" id="WP_110829263.1">
    <property type="nucleotide sequence ID" value="NZ_QKLU01000003.1"/>
</dbReference>
<gene>
    <name evidence="1" type="ORF">B0O44_10319</name>
</gene>
<evidence type="ECO:0000313" key="1">
    <source>
        <dbReference type="EMBL" id="PYF74574.1"/>
    </source>
</evidence>
<sequence>MKLKDLFYLLKNATEQGVNNALLECGQLQEHLSKAEAYRLFGRGNVDRWISEGLISPIQSKERGSRKSLDRNKLEAIAAASNRITYLPVADRQATSFPNGL</sequence>
<protein>
    <submittedName>
        <fullName evidence="1">Uncharacterized protein</fullName>
    </submittedName>
</protein>
<organism evidence="1 2">
    <name type="scientific">Pedobacter nutrimenti</name>
    <dbReference type="NCBI Taxonomy" id="1241337"/>
    <lineage>
        <taxon>Bacteria</taxon>
        <taxon>Pseudomonadati</taxon>
        <taxon>Bacteroidota</taxon>
        <taxon>Sphingobacteriia</taxon>
        <taxon>Sphingobacteriales</taxon>
        <taxon>Sphingobacteriaceae</taxon>
        <taxon>Pedobacter</taxon>
    </lineage>
</organism>